<name>A0A2S1LC57_9FLAO</name>
<gene>
    <name evidence="2" type="ORF">FFWV33_07250</name>
</gene>
<dbReference type="AlphaFoldDB" id="A0A2S1LC57"/>
<sequence length="304" mass="35971">MFQIVTRLIEIRLRKFLPPKDKTAVVLFIGMYFFLAYLLNLKYEMFQNYIFLFAIEIFTYHTNRTDLELLQLNKKYRSILFIEYLCYSLPFLLILVLHLNYIQLSLYLIMIAAAIYAPRAQTKKIKYPFRLFDPFWHISFRKNKLWFVLPLPLLLLYMGATHNNDNLILASFGISALLSSSIFNNREPIQFIKATVFEPKKYLQHIIKNSAINSLMIIIPTVLVLLIVQKTALLLFVPLLFIFPIINMLLKYAYFKNQFIRQIYFLFVIGSCIQIYLAPVILLLLPYLYKKAVTNLQLMHYASN</sequence>
<reference evidence="2 3" key="1">
    <citation type="submission" date="2017-04" db="EMBL/GenBank/DDBJ databases">
        <title>Compelte genome sequence of WV33.</title>
        <authorList>
            <person name="Lee P.C."/>
        </authorList>
    </citation>
    <scope>NUCLEOTIDE SEQUENCE [LARGE SCALE GENOMIC DNA]</scope>
    <source>
        <strain evidence="2 3">WV33</strain>
    </source>
</reference>
<evidence type="ECO:0000313" key="3">
    <source>
        <dbReference type="Proteomes" id="UP000244527"/>
    </source>
</evidence>
<dbReference type="Proteomes" id="UP000244527">
    <property type="component" value="Chromosome"/>
</dbReference>
<keyword evidence="1" id="KW-1133">Transmembrane helix</keyword>
<feature type="transmembrane region" description="Helical" evidence="1">
    <location>
        <begin position="21"/>
        <end position="39"/>
    </location>
</feature>
<dbReference type="OrthoDB" id="1355264at2"/>
<proteinExistence type="predicted"/>
<evidence type="ECO:0000313" key="2">
    <source>
        <dbReference type="EMBL" id="AWG21339.1"/>
    </source>
</evidence>
<evidence type="ECO:0000256" key="1">
    <source>
        <dbReference type="SAM" id="Phobius"/>
    </source>
</evidence>
<feature type="transmembrane region" description="Helical" evidence="1">
    <location>
        <begin position="233"/>
        <end position="252"/>
    </location>
</feature>
<feature type="transmembrane region" description="Helical" evidence="1">
    <location>
        <begin position="104"/>
        <end position="122"/>
    </location>
</feature>
<feature type="transmembrane region" description="Helical" evidence="1">
    <location>
        <begin position="143"/>
        <end position="160"/>
    </location>
</feature>
<keyword evidence="1" id="KW-0812">Transmembrane</keyword>
<keyword evidence="1" id="KW-0472">Membrane</keyword>
<accession>A0A2S1LC57</accession>
<dbReference type="RefSeq" id="WP_108740289.1">
    <property type="nucleotide sequence ID" value="NZ_CP020918.1"/>
</dbReference>
<feature type="transmembrane region" description="Helical" evidence="1">
    <location>
        <begin position="166"/>
        <end position="185"/>
    </location>
</feature>
<dbReference type="EMBL" id="CP020918">
    <property type="protein sequence ID" value="AWG21339.1"/>
    <property type="molecule type" value="Genomic_DNA"/>
</dbReference>
<keyword evidence="3" id="KW-1185">Reference proteome</keyword>
<dbReference type="KEGG" id="ffa:FFWV33_07250"/>
<protein>
    <submittedName>
        <fullName evidence="2">Uncharacterized protein</fullName>
    </submittedName>
</protein>
<feature type="transmembrane region" description="Helical" evidence="1">
    <location>
        <begin position="264"/>
        <end position="289"/>
    </location>
</feature>
<feature type="transmembrane region" description="Helical" evidence="1">
    <location>
        <begin position="206"/>
        <end position="227"/>
    </location>
</feature>
<organism evidence="2 3">
    <name type="scientific">Flavobacterium faecale</name>
    <dbReference type="NCBI Taxonomy" id="1355330"/>
    <lineage>
        <taxon>Bacteria</taxon>
        <taxon>Pseudomonadati</taxon>
        <taxon>Bacteroidota</taxon>
        <taxon>Flavobacteriia</taxon>
        <taxon>Flavobacteriales</taxon>
        <taxon>Flavobacteriaceae</taxon>
        <taxon>Flavobacterium</taxon>
    </lineage>
</organism>